<dbReference type="Proteomes" id="UP000183253">
    <property type="component" value="Unassembled WGS sequence"/>
</dbReference>
<dbReference type="InterPro" id="IPR036412">
    <property type="entry name" value="HAD-like_sf"/>
</dbReference>
<protein>
    <submittedName>
        <fullName evidence="1">Phosphoserine phosphatase</fullName>
    </submittedName>
</protein>
<gene>
    <name evidence="1" type="ORF">SAMN05444145_10428</name>
</gene>
<dbReference type="EMBL" id="FNRI01000004">
    <property type="protein sequence ID" value="SEA51008.1"/>
    <property type="molecule type" value="Genomic_DNA"/>
</dbReference>
<organism evidence="1 2">
    <name type="scientific">Alistipes timonensis JC136</name>
    <dbReference type="NCBI Taxonomy" id="1033731"/>
    <lineage>
        <taxon>Bacteria</taxon>
        <taxon>Pseudomonadati</taxon>
        <taxon>Bacteroidota</taxon>
        <taxon>Bacteroidia</taxon>
        <taxon>Bacteroidales</taxon>
        <taxon>Rikenellaceae</taxon>
        <taxon>Alistipes</taxon>
    </lineage>
</organism>
<name>A0A1H4BSB6_9BACT</name>
<dbReference type="InterPro" id="IPR023214">
    <property type="entry name" value="HAD_sf"/>
</dbReference>
<dbReference type="STRING" id="1033731.SAMN05444145_10428"/>
<sequence length="288" mass="33038">MAKRKKPTVALIYDFDGTLSPANMQEYDFLKAIGIKDKAQFWRQNNELIEKHEASNILCYMKLMLDKARAAGVSVQRQKFVDFGKSIELYEGVKEWFDLINQLGQEEGVIIQHYINSSGLKEMIEGTKIGNKFQEIYACTFMYEDGVAVWPAVAVDFTTKTQFLFMINKGVTKISENAKINEYKAEEDRPIPFKHMIYFGDGETDIPCMKLIKQQGGNSIAVYKPRNKKKKACAEKLVLDDRVNFACAANYVKDGEIYNIVKAIIKQIKSNFNFNELQKQNVKRFGVE</sequence>
<dbReference type="Pfam" id="PF12710">
    <property type="entry name" value="HAD"/>
    <property type="match status" value="1"/>
</dbReference>
<proteinExistence type="predicted"/>
<dbReference type="OrthoDB" id="9785423at2"/>
<dbReference type="AlphaFoldDB" id="A0A1H4BSB6"/>
<dbReference type="RefSeq" id="WP_010262038.1">
    <property type="nucleotide sequence ID" value="NZ_CAEG01000011.1"/>
</dbReference>
<evidence type="ECO:0000313" key="1">
    <source>
        <dbReference type="EMBL" id="SEA51008.1"/>
    </source>
</evidence>
<accession>A0A1H4BSB6</accession>
<dbReference type="SUPFAM" id="SSF56784">
    <property type="entry name" value="HAD-like"/>
    <property type="match status" value="1"/>
</dbReference>
<evidence type="ECO:0000313" key="2">
    <source>
        <dbReference type="Proteomes" id="UP000183253"/>
    </source>
</evidence>
<reference evidence="1 2" key="1">
    <citation type="submission" date="2016-10" db="EMBL/GenBank/DDBJ databases">
        <authorList>
            <person name="de Groot N.N."/>
        </authorList>
    </citation>
    <scope>NUCLEOTIDE SEQUENCE [LARGE SCALE GENOMIC DNA]</scope>
    <source>
        <strain evidence="1 2">DSM 25383</strain>
    </source>
</reference>
<keyword evidence="2" id="KW-1185">Reference proteome</keyword>
<dbReference type="Gene3D" id="3.40.50.1000">
    <property type="entry name" value="HAD superfamily/HAD-like"/>
    <property type="match status" value="1"/>
</dbReference>